<dbReference type="AlphaFoldDB" id="A0A0A9GP85"/>
<organism evidence="2">
    <name type="scientific">Arundo donax</name>
    <name type="common">Giant reed</name>
    <name type="synonym">Donax arundinaceus</name>
    <dbReference type="NCBI Taxonomy" id="35708"/>
    <lineage>
        <taxon>Eukaryota</taxon>
        <taxon>Viridiplantae</taxon>
        <taxon>Streptophyta</taxon>
        <taxon>Embryophyta</taxon>
        <taxon>Tracheophyta</taxon>
        <taxon>Spermatophyta</taxon>
        <taxon>Magnoliopsida</taxon>
        <taxon>Liliopsida</taxon>
        <taxon>Poales</taxon>
        <taxon>Poaceae</taxon>
        <taxon>PACMAD clade</taxon>
        <taxon>Arundinoideae</taxon>
        <taxon>Arundineae</taxon>
        <taxon>Arundo</taxon>
    </lineage>
</organism>
<dbReference type="EMBL" id="GBRH01170941">
    <property type="protein sequence ID" value="JAE26955.1"/>
    <property type="molecule type" value="Transcribed_RNA"/>
</dbReference>
<evidence type="ECO:0000256" key="1">
    <source>
        <dbReference type="SAM" id="MobiDB-lite"/>
    </source>
</evidence>
<name>A0A0A9GP85_ARUDO</name>
<reference evidence="2" key="1">
    <citation type="submission" date="2014-09" db="EMBL/GenBank/DDBJ databases">
        <authorList>
            <person name="Magalhaes I.L.F."/>
            <person name="Oliveira U."/>
            <person name="Santos F.R."/>
            <person name="Vidigal T.H.D.A."/>
            <person name="Brescovit A.D."/>
            <person name="Santos A.J."/>
        </authorList>
    </citation>
    <scope>NUCLEOTIDE SEQUENCE</scope>
    <source>
        <tissue evidence="2">Shoot tissue taken approximately 20 cm above the soil surface</tissue>
    </source>
</reference>
<accession>A0A0A9GP85</accession>
<proteinExistence type="predicted"/>
<sequence length="98" mass="10489">MDIPTAASSTGPMWPMKAVSTSEATGSAMRASAPGTAIPMISWPMSSHLNTNLAPRKKTLSGWCPPSSMASPAASVCWSRRLSPRRQAKPMHHRSRAE</sequence>
<evidence type="ECO:0000313" key="2">
    <source>
        <dbReference type="EMBL" id="JAE26955.1"/>
    </source>
</evidence>
<reference evidence="2" key="2">
    <citation type="journal article" date="2015" name="Data Brief">
        <title>Shoot transcriptome of the giant reed, Arundo donax.</title>
        <authorList>
            <person name="Barrero R.A."/>
            <person name="Guerrero F.D."/>
            <person name="Moolhuijzen P."/>
            <person name="Goolsby J.A."/>
            <person name="Tidwell J."/>
            <person name="Bellgard S.E."/>
            <person name="Bellgard M.I."/>
        </authorList>
    </citation>
    <scope>NUCLEOTIDE SEQUENCE</scope>
    <source>
        <tissue evidence="2">Shoot tissue taken approximately 20 cm above the soil surface</tissue>
    </source>
</reference>
<feature type="compositionally biased region" description="Polar residues" evidence="1">
    <location>
        <begin position="1"/>
        <end position="11"/>
    </location>
</feature>
<feature type="region of interest" description="Disordered" evidence="1">
    <location>
        <begin position="1"/>
        <end position="31"/>
    </location>
</feature>
<protein>
    <submittedName>
        <fullName evidence="2">MATE1</fullName>
    </submittedName>
</protein>